<feature type="region of interest" description="Disordered" evidence="12">
    <location>
        <begin position="462"/>
        <end position="482"/>
    </location>
</feature>
<feature type="compositionally biased region" description="Polar residues" evidence="12">
    <location>
        <begin position="466"/>
        <end position="480"/>
    </location>
</feature>
<reference evidence="15 16" key="1">
    <citation type="submission" date="2019-11" db="EMBL/GenBank/DDBJ databases">
        <title>Type strains purchased from KCTC, JCM and DSMZ.</title>
        <authorList>
            <person name="Lu H."/>
        </authorList>
    </citation>
    <scope>NUCLEOTIDE SEQUENCE [LARGE SCALE GENOMIC DNA]</scope>
    <source>
        <strain evidence="15 16">JCM 31587</strain>
    </source>
</reference>
<dbReference type="Gene3D" id="2.40.170.20">
    <property type="entry name" value="TonB-dependent receptor, beta-barrel domain"/>
    <property type="match status" value="1"/>
</dbReference>
<evidence type="ECO:0000313" key="15">
    <source>
        <dbReference type="EMBL" id="MTW12319.1"/>
    </source>
</evidence>
<keyword evidence="7 10" id="KW-0472">Membrane</keyword>
<evidence type="ECO:0000256" key="3">
    <source>
        <dbReference type="ARBA" id="ARBA00022448"/>
    </source>
</evidence>
<sequence>MKKTAIMLAAALSGHTVSAQQVIEIKSARLDQRKDDTASTIVLTREDLAANGDRTLADALRRLPGITISDSAGIRMRGLGKGYTQVLLNGQPAPNGFSLDSLPPELIERVEVLRTASAVLGTQGIAGTINIVLRKSVSRSTREMQLGMDSLHGAWSPRLTAQSTGKSDGWSHNVSAVLSRTSTPADRTITESAPGLLRTTHSHEDNVGESLNISPRLNWSTSNGDSFSLQNVVTINRRNISYRSHEEVQLGESGDFADVRSRFRMHGYFLRSELTWQRTLGNGTQWELKLGGNKAPRDTGFDFTGWPLAGPGPTLRHVDGDIREHGLNYGGKFSHPLGNGHALVAGWDGSALQRMQSRIEHEYDHHGALNFRKDDRYDGRIDRLAAFAQDEWKQGADSWSAGLRWETMQTEAWDRNTAPVRQRSKVFSPVLEWMRKLPGDSQLRVGASRSYKAPNMLDLIPRRFTSDNNNSQTNPDTQGNPALRPELAWGLDAGIDYYFAKDSLFSASIYARDIDNVILVSLYNENGRWVAMPANRGGARAYGATLELRMPLSPSLSLRTNATFNRSRLGSVAGPDNRLAEQTPFSGTAALSHRHAALTLDAEYSYEAGGASRDSITTGTIAPCQRKLDLRATWKQSPSQEWRLALSDLLHPGRSTVYRYEDHATGSWRQSAIATRGGTALRLNFKKTFN</sequence>
<evidence type="ECO:0000256" key="10">
    <source>
        <dbReference type="PROSITE-ProRule" id="PRU01360"/>
    </source>
</evidence>
<keyword evidence="5 10" id="KW-0812">Transmembrane</keyword>
<dbReference type="InterPro" id="IPR000531">
    <property type="entry name" value="Beta-barrel_TonB"/>
</dbReference>
<evidence type="ECO:0000259" key="14">
    <source>
        <dbReference type="Pfam" id="PF07715"/>
    </source>
</evidence>
<evidence type="ECO:0000256" key="8">
    <source>
        <dbReference type="ARBA" id="ARBA00023170"/>
    </source>
</evidence>
<dbReference type="InterPro" id="IPR037066">
    <property type="entry name" value="Plug_dom_sf"/>
</dbReference>
<evidence type="ECO:0000256" key="6">
    <source>
        <dbReference type="ARBA" id="ARBA00023077"/>
    </source>
</evidence>
<evidence type="ECO:0000256" key="4">
    <source>
        <dbReference type="ARBA" id="ARBA00022452"/>
    </source>
</evidence>
<keyword evidence="16" id="KW-1185">Reference proteome</keyword>
<evidence type="ECO:0000313" key="16">
    <source>
        <dbReference type="Proteomes" id="UP000472320"/>
    </source>
</evidence>
<dbReference type="Proteomes" id="UP000472320">
    <property type="component" value="Unassembled WGS sequence"/>
</dbReference>
<name>A0A6L6QJ79_9BURK</name>
<dbReference type="Pfam" id="PF00593">
    <property type="entry name" value="TonB_dep_Rec_b-barrel"/>
    <property type="match status" value="1"/>
</dbReference>
<comment type="similarity">
    <text evidence="2 10 11">Belongs to the TonB-dependent receptor family.</text>
</comment>
<evidence type="ECO:0000256" key="2">
    <source>
        <dbReference type="ARBA" id="ARBA00009810"/>
    </source>
</evidence>
<protein>
    <submittedName>
        <fullName evidence="15">TonB-dependent receptor</fullName>
    </submittedName>
</protein>
<dbReference type="GO" id="GO:0009279">
    <property type="term" value="C:cell outer membrane"/>
    <property type="evidence" value="ECO:0007669"/>
    <property type="project" value="UniProtKB-SubCell"/>
</dbReference>
<dbReference type="Pfam" id="PF07715">
    <property type="entry name" value="Plug"/>
    <property type="match status" value="1"/>
</dbReference>
<feature type="domain" description="TonB-dependent receptor-like beta-barrel" evidence="13">
    <location>
        <begin position="250"/>
        <end position="646"/>
    </location>
</feature>
<dbReference type="InterPro" id="IPR039426">
    <property type="entry name" value="TonB-dep_rcpt-like"/>
</dbReference>
<evidence type="ECO:0000256" key="12">
    <source>
        <dbReference type="SAM" id="MobiDB-lite"/>
    </source>
</evidence>
<dbReference type="RefSeq" id="WP_155455259.1">
    <property type="nucleotide sequence ID" value="NZ_WNKX01000013.1"/>
</dbReference>
<evidence type="ECO:0000256" key="5">
    <source>
        <dbReference type="ARBA" id="ARBA00022692"/>
    </source>
</evidence>
<keyword evidence="4 10" id="KW-1134">Transmembrane beta strand</keyword>
<dbReference type="SUPFAM" id="SSF56935">
    <property type="entry name" value="Porins"/>
    <property type="match status" value="1"/>
</dbReference>
<evidence type="ECO:0000256" key="7">
    <source>
        <dbReference type="ARBA" id="ARBA00023136"/>
    </source>
</evidence>
<dbReference type="Gene3D" id="2.170.130.10">
    <property type="entry name" value="TonB-dependent receptor, plug domain"/>
    <property type="match status" value="1"/>
</dbReference>
<evidence type="ECO:0000256" key="9">
    <source>
        <dbReference type="ARBA" id="ARBA00023237"/>
    </source>
</evidence>
<evidence type="ECO:0000256" key="1">
    <source>
        <dbReference type="ARBA" id="ARBA00004571"/>
    </source>
</evidence>
<keyword evidence="8 15" id="KW-0675">Receptor</keyword>
<comment type="subcellular location">
    <subcellularLocation>
        <location evidence="1 10">Cell outer membrane</location>
        <topology evidence="1 10">Multi-pass membrane protein</topology>
    </subcellularLocation>
</comment>
<dbReference type="AlphaFoldDB" id="A0A6L6QJ79"/>
<keyword evidence="6 11" id="KW-0798">TonB box</keyword>
<dbReference type="EMBL" id="WNKX01000013">
    <property type="protein sequence ID" value="MTW12319.1"/>
    <property type="molecule type" value="Genomic_DNA"/>
</dbReference>
<gene>
    <name evidence="15" type="ORF">GM658_17060</name>
</gene>
<keyword evidence="3 10" id="KW-0813">Transport</keyword>
<comment type="caution">
    <text evidence="15">The sequence shown here is derived from an EMBL/GenBank/DDBJ whole genome shotgun (WGS) entry which is preliminary data.</text>
</comment>
<keyword evidence="9 10" id="KW-0998">Cell outer membrane</keyword>
<proteinExistence type="inferred from homology"/>
<dbReference type="PANTHER" id="PTHR40980:SF4">
    <property type="entry name" value="TONB-DEPENDENT RECEPTOR-LIKE BETA-BARREL DOMAIN-CONTAINING PROTEIN"/>
    <property type="match status" value="1"/>
</dbReference>
<organism evidence="15 16">
    <name type="scientific">Massilia eburnea</name>
    <dbReference type="NCBI Taxonomy" id="1776165"/>
    <lineage>
        <taxon>Bacteria</taxon>
        <taxon>Pseudomonadati</taxon>
        <taxon>Pseudomonadota</taxon>
        <taxon>Betaproteobacteria</taxon>
        <taxon>Burkholderiales</taxon>
        <taxon>Oxalobacteraceae</taxon>
        <taxon>Telluria group</taxon>
        <taxon>Massilia</taxon>
    </lineage>
</organism>
<evidence type="ECO:0000259" key="13">
    <source>
        <dbReference type="Pfam" id="PF00593"/>
    </source>
</evidence>
<dbReference type="PROSITE" id="PS52016">
    <property type="entry name" value="TONB_DEPENDENT_REC_3"/>
    <property type="match status" value="1"/>
</dbReference>
<evidence type="ECO:0000256" key="11">
    <source>
        <dbReference type="RuleBase" id="RU003357"/>
    </source>
</evidence>
<dbReference type="InterPro" id="IPR012910">
    <property type="entry name" value="Plug_dom"/>
</dbReference>
<feature type="domain" description="TonB-dependent receptor plug" evidence="14">
    <location>
        <begin position="34"/>
        <end position="128"/>
    </location>
</feature>
<accession>A0A6L6QJ79</accession>
<dbReference type="OrthoDB" id="8671598at2"/>
<dbReference type="InterPro" id="IPR036942">
    <property type="entry name" value="Beta-barrel_TonB_sf"/>
</dbReference>
<dbReference type="PANTHER" id="PTHR40980">
    <property type="entry name" value="PLUG DOMAIN-CONTAINING PROTEIN"/>
    <property type="match status" value="1"/>
</dbReference>